<protein>
    <submittedName>
        <fullName evidence="2">Carboxypeptidase regulatory-like domain-containing protein</fullName>
    </submittedName>
</protein>
<evidence type="ECO:0000313" key="3">
    <source>
        <dbReference type="Proteomes" id="UP001596378"/>
    </source>
</evidence>
<dbReference type="RefSeq" id="WP_378051632.1">
    <property type="nucleotide sequence ID" value="NZ_JBHMDN010000034.1"/>
</dbReference>
<evidence type="ECO:0000313" key="2">
    <source>
        <dbReference type="EMBL" id="MFC7149503.1"/>
    </source>
</evidence>
<dbReference type="InterPro" id="IPR008969">
    <property type="entry name" value="CarboxyPept-like_regulatory"/>
</dbReference>
<name>A0ABW2FCD7_9BACL</name>
<dbReference type="PANTHER" id="PTHR23303">
    <property type="entry name" value="CARBOXYPEPTIDASE REGULATORY REGION-CONTAINING"/>
    <property type="match status" value="1"/>
</dbReference>
<gene>
    <name evidence="2" type="ORF">ACFQMJ_13280</name>
</gene>
<reference evidence="3" key="1">
    <citation type="journal article" date="2019" name="Int. J. Syst. Evol. Microbiol.">
        <title>The Global Catalogue of Microorganisms (GCM) 10K type strain sequencing project: providing services to taxonomists for standard genome sequencing and annotation.</title>
        <authorList>
            <consortium name="The Broad Institute Genomics Platform"/>
            <consortium name="The Broad Institute Genome Sequencing Center for Infectious Disease"/>
            <person name="Wu L."/>
            <person name="Ma J."/>
        </authorList>
    </citation>
    <scope>NUCLEOTIDE SEQUENCE [LARGE SCALE GENOMIC DNA]</scope>
    <source>
        <strain evidence="3">KCTC 12907</strain>
    </source>
</reference>
<proteinExistence type="predicted"/>
<evidence type="ECO:0000256" key="1">
    <source>
        <dbReference type="ARBA" id="ARBA00022729"/>
    </source>
</evidence>
<dbReference type="EMBL" id="JBHTAI010000007">
    <property type="protein sequence ID" value="MFC7149503.1"/>
    <property type="molecule type" value="Genomic_DNA"/>
</dbReference>
<comment type="caution">
    <text evidence="2">The sequence shown here is derived from an EMBL/GenBank/DDBJ whole genome shotgun (WGS) entry which is preliminary data.</text>
</comment>
<keyword evidence="3" id="KW-1185">Reference proteome</keyword>
<dbReference type="SUPFAM" id="SSF49464">
    <property type="entry name" value="Carboxypeptidase regulatory domain-like"/>
    <property type="match status" value="1"/>
</dbReference>
<dbReference type="Gene3D" id="2.60.40.1120">
    <property type="entry name" value="Carboxypeptidase-like, regulatory domain"/>
    <property type="match status" value="1"/>
</dbReference>
<dbReference type="SUPFAM" id="SSF49478">
    <property type="entry name" value="Cna protein B-type domain"/>
    <property type="match status" value="2"/>
</dbReference>
<dbReference type="PANTHER" id="PTHR23303:SF14">
    <property type="entry name" value="BOS COMPLEX SUBUNIT NOMO1-RELATED"/>
    <property type="match status" value="1"/>
</dbReference>
<accession>A0ABW2FCD7</accession>
<dbReference type="Pfam" id="PF13620">
    <property type="entry name" value="CarboxypepD_reg"/>
    <property type="match status" value="1"/>
</dbReference>
<sequence length="275" mass="27815">MPGAPVTATDANSVVIGSGVSDEQGSYILPDLSEGETTVTVIVPTNRARSETTMLEPNHPDTIQVRLPAGPLSVVGAIVEGGTGAPVPGAIVTLIDASNVPVATVVADGAGVFRFDGLAPGSYTIAVSAPLYGSVSKPVAVSAEPPVTDAGKLVVTAGFGALAGSIRDESGRPIAKALAELFTAPAAAAGKARPSAAVAARAPRTATALARPPQSSILRSVISDEFGRYSLTNLPPGALPAYFSFPGKRSELRAPVIVDGRTTVLDIVLLDEEEE</sequence>
<keyword evidence="1" id="KW-0732">Signal</keyword>
<dbReference type="InterPro" id="IPR051417">
    <property type="entry name" value="SDr/BOS_complex"/>
</dbReference>
<dbReference type="Proteomes" id="UP001596378">
    <property type="component" value="Unassembled WGS sequence"/>
</dbReference>
<organism evidence="2 3">
    <name type="scientific">Cohnella cellulosilytica</name>
    <dbReference type="NCBI Taxonomy" id="986710"/>
    <lineage>
        <taxon>Bacteria</taxon>
        <taxon>Bacillati</taxon>
        <taxon>Bacillota</taxon>
        <taxon>Bacilli</taxon>
        <taxon>Bacillales</taxon>
        <taxon>Paenibacillaceae</taxon>
        <taxon>Cohnella</taxon>
    </lineage>
</organism>